<evidence type="ECO:0000313" key="2">
    <source>
        <dbReference type="Proteomes" id="UP000249417"/>
    </source>
</evidence>
<dbReference type="AlphaFoldDB" id="A0A2W5PWB8"/>
<accession>A0A2W5PWB8</accession>
<gene>
    <name evidence="1" type="ORF">DI551_00305</name>
</gene>
<dbReference type="Proteomes" id="UP000249417">
    <property type="component" value="Unassembled WGS sequence"/>
</dbReference>
<sequence length="181" mass="19659">MNLPTFTKKSRNVAISLFLALLFCGSGIFTFTAVVRNSVQKTPFLTFSDVPPQSRIETILTEKGRATALQSGNIDALPAPSFPYRLSSAIQLPAGDYRDIILTVTDQTPALTVLVDGFKMEDSVSLTLNGEKAYTLMSFDWSGRLELEAPLPMGPVEACVEILGRTEILGMCHTIQDRGAA</sequence>
<evidence type="ECO:0000313" key="1">
    <source>
        <dbReference type="EMBL" id="PZQ49127.1"/>
    </source>
</evidence>
<name>A0A2W5PWB8_9BACT</name>
<organism evidence="1 2">
    <name type="scientific">Micavibrio aeruginosavorus</name>
    <dbReference type="NCBI Taxonomy" id="349221"/>
    <lineage>
        <taxon>Bacteria</taxon>
        <taxon>Pseudomonadati</taxon>
        <taxon>Bdellovibrionota</taxon>
        <taxon>Bdellovibrionia</taxon>
        <taxon>Bdellovibrionales</taxon>
        <taxon>Pseudobdellovibrionaceae</taxon>
        <taxon>Micavibrio</taxon>
    </lineage>
</organism>
<protein>
    <submittedName>
        <fullName evidence="1">Uncharacterized protein</fullName>
    </submittedName>
</protein>
<proteinExistence type="predicted"/>
<dbReference type="EMBL" id="QFQB01000001">
    <property type="protein sequence ID" value="PZQ49127.1"/>
    <property type="molecule type" value="Genomic_DNA"/>
</dbReference>
<reference evidence="1 2" key="1">
    <citation type="submission" date="2017-08" db="EMBL/GenBank/DDBJ databases">
        <title>Infants hospitalized years apart are colonized by the same room-sourced microbial strains.</title>
        <authorList>
            <person name="Brooks B."/>
            <person name="Olm M.R."/>
            <person name="Firek B.A."/>
            <person name="Baker R."/>
            <person name="Thomas B.C."/>
            <person name="Morowitz M.J."/>
            <person name="Banfield J.F."/>
        </authorList>
    </citation>
    <scope>NUCLEOTIDE SEQUENCE [LARGE SCALE GENOMIC DNA]</scope>
    <source>
        <strain evidence="1">S2_005_002_R2_29</strain>
    </source>
</reference>
<comment type="caution">
    <text evidence="1">The sequence shown here is derived from an EMBL/GenBank/DDBJ whole genome shotgun (WGS) entry which is preliminary data.</text>
</comment>